<feature type="transmembrane region" description="Helical" evidence="7">
    <location>
        <begin position="629"/>
        <end position="647"/>
    </location>
</feature>
<feature type="transmembrane region" description="Helical" evidence="7">
    <location>
        <begin position="588"/>
        <end position="609"/>
    </location>
</feature>
<dbReference type="Proteomes" id="UP000215914">
    <property type="component" value="Chromosome 17"/>
</dbReference>
<proteinExistence type="inferred from homology"/>
<feature type="transmembrane region" description="Helical" evidence="7">
    <location>
        <begin position="358"/>
        <end position="377"/>
    </location>
</feature>
<dbReference type="SUPFAM" id="SSF103473">
    <property type="entry name" value="MFS general substrate transporter"/>
    <property type="match status" value="1"/>
</dbReference>
<feature type="transmembrane region" description="Helical" evidence="7">
    <location>
        <begin position="331"/>
        <end position="351"/>
    </location>
</feature>
<feature type="transmembrane region" description="Helical" evidence="7">
    <location>
        <begin position="397"/>
        <end position="419"/>
    </location>
</feature>
<keyword evidence="4 7" id="KW-1133">Transmembrane helix</keyword>
<dbReference type="GO" id="GO:0006857">
    <property type="term" value="P:oligopeptide transport"/>
    <property type="evidence" value="ECO:0007669"/>
    <property type="project" value="InterPro"/>
</dbReference>
<evidence type="ECO:0000256" key="2">
    <source>
        <dbReference type="ARBA" id="ARBA00005982"/>
    </source>
</evidence>
<keyword evidence="3 7" id="KW-0812">Transmembrane</keyword>
<feature type="transmembrane region" description="Helical" evidence="7">
    <location>
        <begin position="509"/>
        <end position="528"/>
    </location>
</feature>
<evidence type="ECO:0000256" key="3">
    <source>
        <dbReference type="ARBA" id="ARBA00022692"/>
    </source>
</evidence>
<evidence type="ECO:0000256" key="1">
    <source>
        <dbReference type="ARBA" id="ARBA00004141"/>
    </source>
</evidence>
<accession>A0A251RKW0</accession>
<dbReference type="GO" id="GO:0005886">
    <property type="term" value="C:plasma membrane"/>
    <property type="evidence" value="ECO:0000318"/>
    <property type="project" value="GO_Central"/>
</dbReference>
<dbReference type="PROSITE" id="PS01022">
    <property type="entry name" value="PTR2_1"/>
    <property type="match status" value="2"/>
</dbReference>
<protein>
    <submittedName>
        <fullName evidence="8">Putative proton-dependent oligopeptide transporter family</fullName>
    </submittedName>
</protein>
<feature type="transmembrane region" description="Helical" evidence="7">
    <location>
        <begin position="73"/>
        <end position="96"/>
    </location>
</feature>
<organism evidence="8 9">
    <name type="scientific">Helianthus annuus</name>
    <name type="common">Common sunflower</name>
    <dbReference type="NCBI Taxonomy" id="4232"/>
    <lineage>
        <taxon>Eukaryota</taxon>
        <taxon>Viridiplantae</taxon>
        <taxon>Streptophyta</taxon>
        <taxon>Embryophyta</taxon>
        <taxon>Tracheophyta</taxon>
        <taxon>Spermatophyta</taxon>
        <taxon>Magnoliopsida</taxon>
        <taxon>eudicotyledons</taxon>
        <taxon>Gunneridae</taxon>
        <taxon>Pentapetalae</taxon>
        <taxon>asterids</taxon>
        <taxon>campanulids</taxon>
        <taxon>Asterales</taxon>
        <taxon>Asteraceae</taxon>
        <taxon>Asteroideae</taxon>
        <taxon>Heliantheae alliance</taxon>
        <taxon>Heliantheae</taxon>
        <taxon>Helianthus</taxon>
    </lineage>
</organism>
<dbReference type="GO" id="GO:0055085">
    <property type="term" value="P:transmembrane transport"/>
    <property type="evidence" value="ECO:0000318"/>
    <property type="project" value="GO_Central"/>
</dbReference>
<dbReference type="InterPro" id="IPR036259">
    <property type="entry name" value="MFS_trans_sf"/>
</dbReference>
<feature type="transmembrane region" description="Helical" evidence="7">
    <location>
        <begin position="215"/>
        <end position="235"/>
    </location>
</feature>
<feature type="transmembrane region" description="Helical" evidence="7">
    <location>
        <begin position="659"/>
        <end position="683"/>
    </location>
</feature>
<dbReference type="Pfam" id="PF00854">
    <property type="entry name" value="PTR2"/>
    <property type="match status" value="2"/>
</dbReference>
<comment type="similarity">
    <text evidence="6">Belongs to the major facilitator superfamily. Phosphate:H(+) symporter (TC 2.A.1.9) family.</text>
</comment>
<dbReference type="AlphaFoldDB" id="A0A251RKW0"/>
<evidence type="ECO:0000313" key="8">
    <source>
        <dbReference type="EMBL" id="OTF84800.1"/>
    </source>
</evidence>
<feature type="transmembrane region" description="Helical" evidence="7">
    <location>
        <begin position="147"/>
        <end position="170"/>
    </location>
</feature>
<dbReference type="PANTHER" id="PTHR11654">
    <property type="entry name" value="OLIGOPEPTIDE TRANSPORTER-RELATED"/>
    <property type="match status" value="1"/>
</dbReference>
<feature type="transmembrane region" description="Helical" evidence="7">
    <location>
        <begin position="301"/>
        <end position="319"/>
    </location>
</feature>
<feature type="transmembrane region" description="Helical" evidence="7">
    <location>
        <begin position="108"/>
        <end position="127"/>
    </location>
</feature>
<feature type="transmembrane region" description="Helical" evidence="7">
    <location>
        <begin position="190"/>
        <end position="209"/>
    </location>
</feature>
<dbReference type="GO" id="GO:0022857">
    <property type="term" value="F:transmembrane transporter activity"/>
    <property type="evidence" value="ECO:0000318"/>
    <property type="project" value="GO_Central"/>
</dbReference>
<dbReference type="InterPro" id="IPR000109">
    <property type="entry name" value="POT_fam"/>
</dbReference>
<name>A0A251RKW0_HELAN</name>
<keyword evidence="5 7" id="KW-0472">Membrane</keyword>
<evidence type="ECO:0000256" key="6">
    <source>
        <dbReference type="ARBA" id="ARBA00044504"/>
    </source>
</evidence>
<evidence type="ECO:0000313" key="9">
    <source>
        <dbReference type="Proteomes" id="UP000215914"/>
    </source>
</evidence>
<feature type="transmembrane region" description="Helical" evidence="7">
    <location>
        <begin position="703"/>
        <end position="721"/>
    </location>
</feature>
<reference evidence="9" key="1">
    <citation type="journal article" date="2017" name="Nature">
        <title>The sunflower genome provides insights into oil metabolism, flowering and Asterid evolution.</title>
        <authorList>
            <person name="Badouin H."/>
            <person name="Gouzy J."/>
            <person name="Grassa C.J."/>
            <person name="Murat F."/>
            <person name="Staton S.E."/>
            <person name="Cottret L."/>
            <person name="Lelandais-Briere C."/>
            <person name="Owens G.L."/>
            <person name="Carrere S."/>
            <person name="Mayjonade B."/>
            <person name="Legrand L."/>
            <person name="Gill N."/>
            <person name="Kane N.C."/>
            <person name="Bowers J.E."/>
            <person name="Hubner S."/>
            <person name="Bellec A."/>
            <person name="Berard A."/>
            <person name="Berges H."/>
            <person name="Blanchet N."/>
            <person name="Boniface M.C."/>
            <person name="Brunel D."/>
            <person name="Catrice O."/>
            <person name="Chaidir N."/>
            <person name="Claudel C."/>
            <person name="Donnadieu C."/>
            <person name="Faraut T."/>
            <person name="Fievet G."/>
            <person name="Helmstetter N."/>
            <person name="King M."/>
            <person name="Knapp S.J."/>
            <person name="Lai Z."/>
            <person name="Le Paslier M.C."/>
            <person name="Lippi Y."/>
            <person name="Lorenzon L."/>
            <person name="Mandel J.R."/>
            <person name="Marage G."/>
            <person name="Marchand G."/>
            <person name="Marquand E."/>
            <person name="Bret-Mestries E."/>
            <person name="Morien E."/>
            <person name="Nambeesan S."/>
            <person name="Nguyen T."/>
            <person name="Pegot-Espagnet P."/>
            <person name="Pouilly N."/>
            <person name="Raftis F."/>
            <person name="Sallet E."/>
            <person name="Schiex T."/>
            <person name="Thomas J."/>
            <person name="Vandecasteele C."/>
            <person name="Vares D."/>
            <person name="Vear F."/>
            <person name="Vautrin S."/>
            <person name="Crespi M."/>
            <person name="Mangin B."/>
            <person name="Burke J.M."/>
            <person name="Salse J."/>
            <person name="Munos S."/>
            <person name="Vincourt P."/>
            <person name="Rieseberg L.H."/>
            <person name="Langlade N.B."/>
        </authorList>
    </citation>
    <scope>NUCLEOTIDE SEQUENCE [LARGE SCALE GENOMIC DNA]</scope>
    <source>
        <strain evidence="9">cv. SF193</strain>
    </source>
</reference>
<comment type="similarity">
    <text evidence="2">Belongs to the major facilitator superfamily. Proton-dependent oligopeptide transporter (POT/PTR) (TC 2.A.17) family.</text>
</comment>
<evidence type="ECO:0000256" key="7">
    <source>
        <dbReference type="SAM" id="Phobius"/>
    </source>
</evidence>
<dbReference type="Gene3D" id="1.20.1250.20">
    <property type="entry name" value="MFS general substrate transporter like domains"/>
    <property type="match status" value="3"/>
</dbReference>
<sequence length="752" mass="83181">METHLNQETSSVEAELQSKLLHDDHHVQKGGLRTMPFIIVNEAFESIASYGLLANMIFYLMEVYHMEAATGTIVLSIWTALSNGLSIVGGFISDAYLGRFRVIATGSLFSLVGVTFLWLTSIVPQLTPSSCQEPDTGCSPPTRAQLGFLYASFGLMSIGSACIRPCSIAFGADQLKHRNNQRLIDSYFNWYYASNTVSIAIATTVVVYIQDQFGWRVGFAVPVLAMFCSALMFLLGSPLYVKVKVDKSPCNQSNHRSTMGTHLNQETSSVEAELQSKLLLDDHHVQKGGLRTMPFIIVNEAFEKVASSGVMANMIFYLMEVYHMEAATGTIVLSIWTALSNGLSVVGGVISDAYLGRFRVIATGSLFSLVGVTFLWLTSILPQLTPSSCQGPDTDQFGWRVGFAVPVLAMLCSALMFLLGSPLYVKVKVDKSPFSGLTQVLIVAFRNRKIRLLPGDCYNHSNDIDQVELTDSLRFLNKACVVRDVDIGSLGSNSCGIPTVENVESLKSLIRIIPIWSSGIILFVNVLQTFPTLEAEKMNRKITSRFEIPAASFSLLMLLTITIWIPFYDRVMVPFLAKFTHEPRGLNLKTRMGVGIILSIITMVVSAIVETIRRDLANANTMVVMSAMWLVPQFVLLGLTEAFNAIGQLEFYYSELPNIMFMVSMAVASLVASILTNIVDSVTGQGGGVSWLSSDIDEGHVDYYYWLLSFLTLLNFVYYLICCRVHRSFSSSESRLSHPVDKERFDGIERKT</sequence>
<evidence type="ECO:0000256" key="4">
    <source>
        <dbReference type="ARBA" id="ARBA00022989"/>
    </source>
</evidence>
<gene>
    <name evidence="8" type="ORF">HannXRQ_Chr17g0533051</name>
</gene>
<feature type="transmembrane region" description="Helical" evidence="7">
    <location>
        <begin position="548"/>
        <end position="567"/>
    </location>
</feature>
<dbReference type="EMBL" id="CM007906">
    <property type="protein sequence ID" value="OTF84800.1"/>
    <property type="molecule type" value="Genomic_DNA"/>
</dbReference>
<keyword evidence="9" id="KW-1185">Reference proteome</keyword>
<comment type="subcellular location">
    <subcellularLocation>
        <location evidence="1">Membrane</location>
        <topology evidence="1">Multi-pass membrane protein</topology>
    </subcellularLocation>
</comment>
<evidence type="ECO:0000256" key="5">
    <source>
        <dbReference type="ARBA" id="ARBA00023136"/>
    </source>
</evidence>
<feature type="transmembrane region" description="Helical" evidence="7">
    <location>
        <begin position="43"/>
        <end position="61"/>
    </location>
</feature>
<dbReference type="InterPro" id="IPR018456">
    <property type="entry name" value="PTR2_symporter_CS"/>
</dbReference>
<dbReference type="InParanoid" id="A0A251RKW0"/>